<keyword evidence="2 5" id="KW-0489">Methyltransferase</keyword>
<dbReference type="InterPro" id="IPR051052">
    <property type="entry name" value="Diverse_substrate_MTase"/>
</dbReference>
<evidence type="ECO:0000313" key="5">
    <source>
        <dbReference type="EMBL" id="CAA9456767.1"/>
    </source>
</evidence>
<dbReference type="GO" id="GO:0008757">
    <property type="term" value="F:S-adenosylmethionine-dependent methyltransferase activity"/>
    <property type="evidence" value="ECO:0007669"/>
    <property type="project" value="InterPro"/>
</dbReference>
<keyword evidence="3 5" id="KW-0808">Transferase</keyword>
<protein>
    <submittedName>
        <fullName evidence="5">Methyltransferase</fullName>
    </submittedName>
</protein>
<evidence type="ECO:0000256" key="3">
    <source>
        <dbReference type="ARBA" id="ARBA00022679"/>
    </source>
</evidence>
<feature type="domain" description="Methyltransferase type 11" evidence="4">
    <location>
        <begin position="47"/>
        <end position="139"/>
    </location>
</feature>
<proteinExistence type="inferred from homology"/>
<dbReference type="GO" id="GO:0032259">
    <property type="term" value="P:methylation"/>
    <property type="evidence" value="ECO:0007669"/>
    <property type="project" value="UniProtKB-KW"/>
</dbReference>
<evidence type="ECO:0000256" key="1">
    <source>
        <dbReference type="ARBA" id="ARBA00008361"/>
    </source>
</evidence>
<dbReference type="Pfam" id="PF08241">
    <property type="entry name" value="Methyltransf_11"/>
    <property type="match status" value="1"/>
</dbReference>
<evidence type="ECO:0000256" key="2">
    <source>
        <dbReference type="ARBA" id="ARBA00022603"/>
    </source>
</evidence>
<dbReference type="InterPro" id="IPR029063">
    <property type="entry name" value="SAM-dependent_MTases_sf"/>
</dbReference>
<dbReference type="InterPro" id="IPR013216">
    <property type="entry name" value="Methyltransf_11"/>
</dbReference>
<evidence type="ECO:0000259" key="4">
    <source>
        <dbReference type="Pfam" id="PF08241"/>
    </source>
</evidence>
<reference evidence="5" key="1">
    <citation type="submission" date="2020-02" db="EMBL/GenBank/DDBJ databases">
        <authorList>
            <person name="Meier V. D."/>
        </authorList>
    </citation>
    <scope>NUCLEOTIDE SEQUENCE</scope>
    <source>
        <strain evidence="5">AVDCRST_MAG58</strain>
    </source>
</reference>
<accession>A0A6J4QVR7</accession>
<comment type="similarity">
    <text evidence="1">Belongs to the methyltransferase superfamily.</text>
</comment>
<dbReference type="AlphaFoldDB" id="A0A6J4QVR7"/>
<organism evidence="5">
    <name type="scientific">uncultured Rubrobacteraceae bacterium</name>
    <dbReference type="NCBI Taxonomy" id="349277"/>
    <lineage>
        <taxon>Bacteria</taxon>
        <taxon>Bacillati</taxon>
        <taxon>Actinomycetota</taxon>
        <taxon>Rubrobacteria</taxon>
        <taxon>Rubrobacterales</taxon>
        <taxon>Rubrobacteraceae</taxon>
        <taxon>environmental samples</taxon>
    </lineage>
</organism>
<dbReference type="Gene3D" id="3.40.50.150">
    <property type="entry name" value="Vaccinia Virus protein VP39"/>
    <property type="match status" value="1"/>
</dbReference>
<dbReference type="EMBL" id="CADCVF010000037">
    <property type="protein sequence ID" value="CAA9456767.1"/>
    <property type="molecule type" value="Genomic_DNA"/>
</dbReference>
<name>A0A6J4QVR7_9ACTN</name>
<dbReference type="PANTHER" id="PTHR44942">
    <property type="entry name" value="METHYLTRANSF_11 DOMAIN-CONTAINING PROTEIN"/>
    <property type="match status" value="1"/>
</dbReference>
<sequence>MADDRNRLRTTFDEAASLYDEVRPGYPEELFDEVVSLSGIPAGGRILEIGCGTGQATVPFARRGYRILCIELGENMAAVARRNLEGYPRAEVQTGVFEEFPLQDGAFDLVVSATAFHWLDPTIAYPKVAGALRDGGSLALFWNVHVHSDAGEGFFEAAQRIYEIEAPEIVGPEDYKGPPQPDEVPDRTDEIQNSGHFGGIATRHYRWDETYDSRSYLRVLSTYSGHRSLSYDTRDRLFRGIVDLIGTRFDGHIVKGYLTTLYVANKK</sequence>
<dbReference type="SUPFAM" id="SSF53335">
    <property type="entry name" value="S-adenosyl-L-methionine-dependent methyltransferases"/>
    <property type="match status" value="1"/>
</dbReference>
<dbReference type="PANTHER" id="PTHR44942:SF4">
    <property type="entry name" value="METHYLTRANSFERASE TYPE 11 DOMAIN-CONTAINING PROTEIN"/>
    <property type="match status" value="1"/>
</dbReference>
<gene>
    <name evidence="5" type="ORF">AVDCRST_MAG58-1486</name>
</gene>
<dbReference type="CDD" id="cd02440">
    <property type="entry name" value="AdoMet_MTases"/>
    <property type="match status" value="1"/>
</dbReference>